<keyword evidence="2 4" id="KW-0479">Metal-binding</keyword>
<evidence type="ECO:0000256" key="4">
    <source>
        <dbReference type="PROSITE-ProRule" id="PRU00433"/>
    </source>
</evidence>
<accession>A0ABS0ADA9</accession>
<evidence type="ECO:0000256" key="1">
    <source>
        <dbReference type="ARBA" id="ARBA00022617"/>
    </source>
</evidence>
<evidence type="ECO:0000256" key="2">
    <source>
        <dbReference type="ARBA" id="ARBA00022723"/>
    </source>
</evidence>
<dbReference type="Proteomes" id="UP000644441">
    <property type="component" value="Unassembled WGS sequence"/>
</dbReference>
<name>A0ABS0ADA9_9GAMM</name>
<dbReference type="PROSITE" id="PS51007">
    <property type="entry name" value="CYTC"/>
    <property type="match status" value="1"/>
</dbReference>
<dbReference type="EMBL" id="ARXR01000004">
    <property type="protein sequence ID" value="MBF5052128.1"/>
    <property type="molecule type" value="Genomic_DNA"/>
</dbReference>
<comment type="caution">
    <text evidence="7">The sequence shown here is derived from an EMBL/GenBank/DDBJ whole genome shotgun (WGS) entry which is preliminary data.</text>
</comment>
<dbReference type="PANTHER" id="PTHR30600">
    <property type="entry name" value="CYTOCHROME C PEROXIDASE-RELATED"/>
    <property type="match status" value="1"/>
</dbReference>
<evidence type="ECO:0000256" key="3">
    <source>
        <dbReference type="ARBA" id="ARBA00023004"/>
    </source>
</evidence>
<keyword evidence="1 4" id="KW-0349">Heme</keyword>
<sequence length="623" mass="65161">MHTGRGAAMALCTLLALTACGGDGGGGGESTAAAPQQRDAAPTAVDRGREIFRFETFGNQGFWTTAMRLPQGIEDSGMTPLQALEMGLNINTAALEPQQAEALRNAAARIEAGADPADTVLAEPTRLNAWLNQGAVIGLVPFRADGERKPLGSSDGFTGGGLNLAAGDRLGVSCALCHASTEGDVLAPGVAGAGSAGQPVDGVIARDLDVGALFATANNPLAYLPLLQLRLDQPDAGGDDDQGGLLDGLLPSGPEPEPYDGVTVGRGDFAGIPADGTVEEATAAAREYLTGTYQQDGETRRYYPRTSFDGTPDGLGNASITPPFFRTDLAAPGSHAGIFEKVDDFNNQDYTVAMEPTSLLTESGRAFLNVVAGRLGDEIARRYEAVLRDTGVIPEGMAATDVIPFVEVERTDLPVGAPAGTVGRRVAQRKLDDLRAYTDQLPAPAAPDDLDADQVAAGRALFTTGREDGGAGCVACHTADPNQPVSAEVVPIETLYPAYNDELLVLFERSTVSDFSDVQDARGGPAPAYDDSVVALDATLRGGRRGFAQPLLLALDGKARFLHDGSVRGSDARDGLDRLLDPARGEQAPHPFYFPENLDQGDDAQGRAALVEYLRSRTTDQEE</sequence>
<evidence type="ECO:0000313" key="8">
    <source>
        <dbReference type="Proteomes" id="UP000644441"/>
    </source>
</evidence>
<evidence type="ECO:0000313" key="7">
    <source>
        <dbReference type="EMBL" id="MBF5052128.1"/>
    </source>
</evidence>
<evidence type="ECO:0000259" key="6">
    <source>
        <dbReference type="PROSITE" id="PS51007"/>
    </source>
</evidence>
<feature type="domain" description="Cytochrome c" evidence="6">
    <location>
        <begin position="453"/>
        <end position="618"/>
    </location>
</feature>
<keyword evidence="3 4" id="KW-0408">Iron</keyword>
<dbReference type="InterPro" id="IPR009056">
    <property type="entry name" value="Cyt_c-like_dom"/>
</dbReference>
<keyword evidence="8" id="KW-1185">Reference proteome</keyword>
<dbReference type="InterPro" id="IPR051395">
    <property type="entry name" value="Cytochrome_c_Peroxidase/MauG"/>
</dbReference>
<protein>
    <recommendedName>
        <fullName evidence="6">Cytochrome c domain-containing protein</fullName>
    </recommendedName>
</protein>
<dbReference type="PROSITE" id="PS51257">
    <property type="entry name" value="PROKAR_LIPOPROTEIN"/>
    <property type="match status" value="1"/>
</dbReference>
<reference evidence="7 8" key="1">
    <citation type="submission" date="2012-09" db="EMBL/GenBank/DDBJ databases">
        <title>Genome Sequence of alkane-degrading Bacterium Alcanivorax venustensis ISO4.</title>
        <authorList>
            <person name="Lai Q."/>
            <person name="Shao Z."/>
        </authorList>
    </citation>
    <scope>NUCLEOTIDE SEQUENCE [LARGE SCALE GENOMIC DNA]</scope>
    <source>
        <strain evidence="7 8">ISO4</strain>
    </source>
</reference>
<organism evidence="7 8">
    <name type="scientific">Alloalcanivorax venustensis ISO4</name>
    <dbReference type="NCBI Taxonomy" id="1177184"/>
    <lineage>
        <taxon>Bacteria</taxon>
        <taxon>Pseudomonadati</taxon>
        <taxon>Pseudomonadota</taxon>
        <taxon>Gammaproteobacteria</taxon>
        <taxon>Oceanospirillales</taxon>
        <taxon>Alcanivoracaceae</taxon>
        <taxon>Alloalcanivorax</taxon>
    </lineage>
</organism>
<dbReference type="SUPFAM" id="SSF46626">
    <property type="entry name" value="Cytochrome c"/>
    <property type="match status" value="1"/>
</dbReference>
<proteinExistence type="predicted"/>
<dbReference type="PANTHER" id="PTHR30600:SF9">
    <property type="entry name" value="BLR7738 PROTEIN"/>
    <property type="match status" value="1"/>
</dbReference>
<feature type="signal peptide" evidence="5">
    <location>
        <begin position="1"/>
        <end position="21"/>
    </location>
</feature>
<dbReference type="InterPro" id="IPR036909">
    <property type="entry name" value="Cyt_c-like_dom_sf"/>
</dbReference>
<evidence type="ECO:0000256" key="5">
    <source>
        <dbReference type="SAM" id="SignalP"/>
    </source>
</evidence>
<keyword evidence="5" id="KW-0732">Signal</keyword>
<gene>
    <name evidence="7" type="ORF">ISO4_00730</name>
</gene>
<feature type="chain" id="PRO_5046075491" description="Cytochrome c domain-containing protein" evidence="5">
    <location>
        <begin position="22"/>
        <end position="623"/>
    </location>
</feature>
<dbReference type="Gene3D" id="1.10.760.10">
    <property type="entry name" value="Cytochrome c-like domain"/>
    <property type="match status" value="1"/>
</dbReference>